<dbReference type="EMBL" id="JAZHOF010000010">
    <property type="protein sequence ID" value="MEJ8574139.1"/>
    <property type="molecule type" value="Genomic_DNA"/>
</dbReference>
<feature type="domain" description="Methyltransferase type 11" evidence="1">
    <location>
        <begin position="68"/>
        <end position="163"/>
    </location>
</feature>
<dbReference type="SUPFAM" id="SSF53335">
    <property type="entry name" value="S-adenosyl-L-methionine-dependent methyltransferases"/>
    <property type="match status" value="1"/>
</dbReference>
<keyword evidence="3" id="KW-1185">Reference proteome</keyword>
<name>A0AAW9RKI9_9HYPH</name>
<dbReference type="Proteomes" id="UP001378188">
    <property type="component" value="Unassembled WGS sequence"/>
</dbReference>
<dbReference type="PANTHER" id="PTHR42912">
    <property type="entry name" value="METHYLTRANSFERASE"/>
    <property type="match status" value="1"/>
</dbReference>
<reference evidence="2 3" key="1">
    <citation type="submission" date="2024-02" db="EMBL/GenBank/DDBJ databases">
        <title>Genome analysis and characterization of Microbaculum marinisediminis sp. nov., isolated from marine sediment.</title>
        <authorList>
            <person name="Du Z.-J."/>
            <person name="Ye Y.-Q."/>
            <person name="Zhang Z.-R."/>
            <person name="Yuan S.-M."/>
            <person name="Zhang X.-Y."/>
        </authorList>
    </citation>
    <scope>NUCLEOTIDE SEQUENCE [LARGE SCALE GENOMIC DNA]</scope>
    <source>
        <strain evidence="2 3">SDUM1044001</strain>
    </source>
</reference>
<evidence type="ECO:0000259" key="1">
    <source>
        <dbReference type="Pfam" id="PF08241"/>
    </source>
</evidence>
<sequence>MSASKRSLLDRLFSAPGKAIRPASMNHEAVRRAYRRWAPVYDELFAPIARPARRTAIRHINGSSGRVLEVGVGTGVALPDYAPHLDVVGIDLSPDMLAVARRRVARAGLRNVEAILEMDAGALAFPDASFDTVVAMHVVTVAPEPEAVMAELERVCRPGGEVVLVNHFSAEEGPRAAIESAMAPFADRIGWHANFAAEKVLGRPGLELEDRRPLPPAGLFTMMRFRRRAAAAAAVPLRAAAGA</sequence>
<dbReference type="AlphaFoldDB" id="A0AAW9RKI9"/>
<protein>
    <submittedName>
        <fullName evidence="2">Methyltransferase domain-containing protein</fullName>
    </submittedName>
</protein>
<proteinExistence type="predicted"/>
<evidence type="ECO:0000313" key="3">
    <source>
        <dbReference type="Proteomes" id="UP001378188"/>
    </source>
</evidence>
<keyword evidence="2" id="KW-0489">Methyltransferase</keyword>
<accession>A0AAW9RKI9</accession>
<dbReference type="GO" id="GO:0032259">
    <property type="term" value="P:methylation"/>
    <property type="evidence" value="ECO:0007669"/>
    <property type="project" value="UniProtKB-KW"/>
</dbReference>
<gene>
    <name evidence="2" type="ORF">V3328_21820</name>
</gene>
<dbReference type="Pfam" id="PF08241">
    <property type="entry name" value="Methyltransf_11"/>
    <property type="match status" value="1"/>
</dbReference>
<keyword evidence="2" id="KW-0808">Transferase</keyword>
<dbReference type="InterPro" id="IPR050508">
    <property type="entry name" value="Methyltransf_Superfamily"/>
</dbReference>
<dbReference type="InterPro" id="IPR029063">
    <property type="entry name" value="SAM-dependent_MTases_sf"/>
</dbReference>
<dbReference type="CDD" id="cd02440">
    <property type="entry name" value="AdoMet_MTases"/>
    <property type="match status" value="1"/>
</dbReference>
<organism evidence="2 3">
    <name type="scientific">Microbaculum marinum</name>
    <dbReference type="NCBI Taxonomy" id="1764581"/>
    <lineage>
        <taxon>Bacteria</taxon>
        <taxon>Pseudomonadati</taxon>
        <taxon>Pseudomonadota</taxon>
        <taxon>Alphaproteobacteria</taxon>
        <taxon>Hyphomicrobiales</taxon>
        <taxon>Tepidamorphaceae</taxon>
        <taxon>Microbaculum</taxon>
    </lineage>
</organism>
<dbReference type="RefSeq" id="WP_340331840.1">
    <property type="nucleotide sequence ID" value="NZ_JAZHOF010000010.1"/>
</dbReference>
<evidence type="ECO:0000313" key="2">
    <source>
        <dbReference type="EMBL" id="MEJ8574139.1"/>
    </source>
</evidence>
<dbReference type="Gene3D" id="3.40.50.150">
    <property type="entry name" value="Vaccinia Virus protein VP39"/>
    <property type="match status" value="1"/>
</dbReference>
<dbReference type="GO" id="GO:0008757">
    <property type="term" value="F:S-adenosylmethionine-dependent methyltransferase activity"/>
    <property type="evidence" value="ECO:0007669"/>
    <property type="project" value="InterPro"/>
</dbReference>
<dbReference type="InterPro" id="IPR013216">
    <property type="entry name" value="Methyltransf_11"/>
</dbReference>
<comment type="caution">
    <text evidence="2">The sequence shown here is derived from an EMBL/GenBank/DDBJ whole genome shotgun (WGS) entry which is preliminary data.</text>
</comment>